<keyword evidence="2 4" id="KW-1133">Transmembrane helix</keyword>
<feature type="transmembrane region" description="Helical" evidence="4">
    <location>
        <begin position="317"/>
        <end position="337"/>
    </location>
</feature>
<dbReference type="Pfam" id="PF07690">
    <property type="entry name" value="MFS_1"/>
    <property type="match status" value="1"/>
</dbReference>
<gene>
    <name evidence="5" type="ORF">IP93_02029</name>
</gene>
<evidence type="ECO:0000256" key="4">
    <source>
        <dbReference type="SAM" id="Phobius"/>
    </source>
</evidence>
<dbReference type="PANTHER" id="PTHR43596">
    <property type="entry name" value="ADP,ATP CARRIER PROTEIN"/>
    <property type="match status" value="1"/>
</dbReference>
<feature type="transmembrane region" description="Helical" evidence="4">
    <location>
        <begin position="162"/>
        <end position="181"/>
    </location>
</feature>
<keyword evidence="1 4" id="KW-0812">Transmembrane</keyword>
<dbReference type="GO" id="GO:0022857">
    <property type="term" value="F:transmembrane transporter activity"/>
    <property type="evidence" value="ECO:0007669"/>
    <property type="project" value="InterPro"/>
</dbReference>
<dbReference type="SUPFAM" id="SSF103473">
    <property type="entry name" value="MFS general substrate transporter"/>
    <property type="match status" value="1"/>
</dbReference>
<feature type="transmembrane region" description="Helical" evidence="4">
    <location>
        <begin position="131"/>
        <end position="150"/>
    </location>
</feature>
<evidence type="ECO:0000313" key="5">
    <source>
        <dbReference type="EMBL" id="TWI09413.1"/>
    </source>
</evidence>
<dbReference type="InterPro" id="IPR011701">
    <property type="entry name" value="MFS"/>
</dbReference>
<dbReference type="InterPro" id="IPR036259">
    <property type="entry name" value="MFS_trans_sf"/>
</dbReference>
<feature type="transmembrane region" description="Helical" evidence="4">
    <location>
        <begin position="193"/>
        <end position="212"/>
    </location>
</feature>
<dbReference type="CDD" id="cd06174">
    <property type="entry name" value="MFS"/>
    <property type="match status" value="1"/>
</dbReference>
<proteinExistence type="predicted"/>
<feature type="transmembrane region" description="Helical" evidence="4">
    <location>
        <begin position="104"/>
        <end position="124"/>
    </location>
</feature>
<dbReference type="Proteomes" id="UP000316471">
    <property type="component" value="Unassembled WGS sequence"/>
</dbReference>
<feature type="transmembrane region" description="Helical" evidence="4">
    <location>
        <begin position="224"/>
        <end position="242"/>
    </location>
</feature>
<name>A0A562LPA9_9GAMM</name>
<dbReference type="EMBL" id="VLKP01000008">
    <property type="protein sequence ID" value="TWI09413.1"/>
    <property type="molecule type" value="Genomic_DNA"/>
</dbReference>
<evidence type="ECO:0000256" key="1">
    <source>
        <dbReference type="ARBA" id="ARBA00022692"/>
    </source>
</evidence>
<feature type="transmembrane region" description="Helical" evidence="4">
    <location>
        <begin position="277"/>
        <end position="297"/>
    </location>
</feature>
<dbReference type="Gene3D" id="1.20.1250.20">
    <property type="entry name" value="MFS general substrate transporter like domains"/>
    <property type="match status" value="1"/>
</dbReference>
<keyword evidence="6" id="KW-1185">Reference proteome</keyword>
<feature type="transmembrane region" description="Helical" evidence="4">
    <location>
        <begin position="48"/>
        <end position="65"/>
    </location>
</feature>
<evidence type="ECO:0000256" key="2">
    <source>
        <dbReference type="ARBA" id="ARBA00022989"/>
    </source>
</evidence>
<dbReference type="OrthoDB" id="199378at2"/>
<feature type="transmembrane region" description="Helical" evidence="4">
    <location>
        <begin position="430"/>
        <end position="451"/>
    </location>
</feature>
<accession>A0A562LPA9</accession>
<keyword evidence="3 4" id="KW-0472">Membrane</keyword>
<feature type="transmembrane region" description="Helical" evidence="4">
    <location>
        <begin position="349"/>
        <end position="376"/>
    </location>
</feature>
<evidence type="ECO:0000256" key="3">
    <source>
        <dbReference type="ARBA" id="ARBA00023136"/>
    </source>
</evidence>
<comment type="caution">
    <text evidence="5">The sequence shown here is derived from an EMBL/GenBank/DDBJ whole genome shotgun (WGS) entry which is preliminary data.</text>
</comment>
<organism evidence="5 6">
    <name type="scientific">Aerolutibacter ruishenii</name>
    <dbReference type="NCBI Taxonomy" id="686800"/>
    <lineage>
        <taxon>Bacteria</taxon>
        <taxon>Pseudomonadati</taxon>
        <taxon>Pseudomonadota</taxon>
        <taxon>Gammaproteobacteria</taxon>
        <taxon>Lysobacterales</taxon>
        <taxon>Lysobacteraceae</taxon>
        <taxon>Aerolutibacter</taxon>
    </lineage>
</organism>
<protein>
    <submittedName>
        <fullName evidence="5">AAA family ATP:ADP antiporter</fullName>
    </submittedName>
</protein>
<reference evidence="5 6" key="1">
    <citation type="journal article" date="2015" name="Stand. Genomic Sci.">
        <title>Genomic Encyclopedia of Bacterial and Archaeal Type Strains, Phase III: the genomes of soil and plant-associated and newly described type strains.</title>
        <authorList>
            <person name="Whitman W.B."/>
            <person name="Woyke T."/>
            <person name="Klenk H.P."/>
            <person name="Zhou Y."/>
            <person name="Lilburn T.G."/>
            <person name="Beck B.J."/>
            <person name="De Vos P."/>
            <person name="Vandamme P."/>
            <person name="Eisen J.A."/>
            <person name="Garrity G."/>
            <person name="Hugenholtz P."/>
            <person name="Kyrpides N.C."/>
        </authorList>
    </citation>
    <scope>NUCLEOTIDE SEQUENCE [LARGE SCALE GENOMIC DNA]</scope>
    <source>
        <strain evidence="5 6">CGMCC 1.10136</strain>
    </source>
</reference>
<dbReference type="PANTHER" id="PTHR43596:SF1">
    <property type="entry name" value="ADP,ATP CARRIER PROTEIN"/>
    <property type="match status" value="1"/>
</dbReference>
<dbReference type="AlphaFoldDB" id="A0A562LPA9"/>
<evidence type="ECO:0000313" key="6">
    <source>
        <dbReference type="Proteomes" id="UP000316471"/>
    </source>
</evidence>
<sequence length="471" mass="50925">MLGAAGVPHAALIRYRGASHSKVIPPVRPAQPSAPGRFRAALAESPPLWWSLLYFFCLLCGYYVLRPVRDAMGASGNVADVFPQWFVSWAAGAGWDLAGLTLQVLFSITFVAMVVLQPLYGALVSRFPRRVFLPAVYLVFIACLLGFHWMFDREWSGRGAAFFVWTAVFNLFAVSVFWSFMADVFDNAQAKLYYGYIGAGGTIGALVGPVLTRVLAERVGVDNLLLISAGFLAACLLCIMKLRPWALRSEQARGEASGEAAMGGSVMAGIRLVLSDPLLRALAMLMFFGVGVGTLLYNEQAAIAKANFIADEARTAYYANIDLAINTLTIITQLLVTRWLLRRYGIAPALLLPGIAIMFGFALLAASPLPMLVAAVQVLTRSSEFSLGKPARETIYTRVDRESRYKAKAVIDTVVYRGGDLSFVWLHKGLAAFGSATVFAAGVGVAGLFLFSAWRVVREQPPAVVGAPTAT</sequence>